<dbReference type="EMBL" id="BJZT01000005">
    <property type="protein sequence ID" value="GEO98265.1"/>
    <property type="molecule type" value="Genomic_DNA"/>
</dbReference>
<evidence type="ECO:0000313" key="2">
    <source>
        <dbReference type="Proteomes" id="UP000321258"/>
    </source>
</evidence>
<reference evidence="1 2" key="1">
    <citation type="submission" date="2019-07" db="EMBL/GenBank/DDBJ databases">
        <title>Whole genome shotgun sequence of Methylobacterium haplocladii NBRC 107714.</title>
        <authorList>
            <person name="Hosoyama A."/>
            <person name="Uohara A."/>
            <person name="Ohji S."/>
            <person name="Ichikawa N."/>
        </authorList>
    </citation>
    <scope>NUCLEOTIDE SEQUENCE [LARGE SCALE GENOMIC DNA]</scope>
    <source>
        <strain evidence="1 2">NBRC 107714</strain>
    </source>
</reference>
<gene>
    <name evidence="1" type="ORF">MHA02_06530</name>
</gene>
<dbReference type="RefSeq" id="WP_147076530.1">
    <property type="nucleotide sequence ID" value="NZ_BJZT01000005.1"/>
</dbReference>
<proteinExistence type="predicted"/>
<keyword evidence="2" id="KW-1185">Reference proteome</keyword>
<name>A0A512IKR7_9HYPH</name>
<comment type="caution">
    <text evidence="1">The sequence shown here is derived from an EMBL/GenBank/DDBJ whole genome shotgun (WGS) entry which is preliminary data.</text>
</comment>
<protein>
    <submittedName>
        <fullName evidence="1">Uncharacterized protein</fullName>
    </submittedName>
</protein>
<dbReference type="AlphaFoldDB" id="A0A512IKR7"/>
<dbReference type="Proteomes" id="UP000321258">
    <property type="component" value="Unassembled WGS sequence"/>
</dbReference>
<sequence length="71" mass="8048">MHSRDTQHRGALVAIEESIRETLAAQDQHMAAWDLLWKERVANSFAGVDEDETEPALFVQYGPEQPEVVQV</sequence>
<organism evidence="1 2">
    <name type="scientific">Methylobacterium haplocladii</name>
    <dbReference type="NCBI Taxonomy" id="1176176"/>
    <lineage>
        <taxon>Bacteria</taxon>
        <taxon>Pseudomonadati</taxon>
        <taxon>Pseudomonadota</taxon>
        <taxon>Alphaproteobacteria</taxon>
        <taxon>Hyphomicrobiales</taxon>
        <taxon>Methylobacteriaceae</taxon>
        <taxon>Methylobacterium</taxon>
    </lineage>
</organism>
<evidence type="ECO:0000313" key="1">
    <source>
        <dbReference type="EMBL" id="GEO98265.1"/>
    </source>
</evidence>
<accession>A0A512IKR7</accession>